<sequence>MSDNLITKGVKGPLNNPLVRGLIQLIPGGSSLDVLAQERLSQIETERFNILIKALEEGELDLTEDILNSNEFLHAFVKTSRATVQTYRREKIQLLAELFTATFKDNQFNKIDEYEELLSVIDDLSVRELNILSLLDSFEQKHPVQKEENELQRSDHYWGTFIETVENEFSLNRDELKGVLVRLQRSGLYAPFEGNYWDYEGGRGFLSALYYKLRHFILHSIESGTI</sequence>
<accession>A0AAE9YU37</accession>
<keyword evidence="2" id="KW-1185">Reference proteome</keyword>
<evidence type="ECO:0000313" key="1">
    <source>
        <dbReference type="EMBL" id="WDD99527.1"/>
    </source>
</evidence>
<dbReference type="RefSeq" id="WP_044833839.1">
    <property type="nucleotide sequence ID" value="NZ_CP059735.1"/>
</dbReference>
<organism evidence="1 2">
    <name type="scientific">Thalassomonas actiniarum</name>
    <dbReference type="NCBI Taxonomy" id="485447"/>
    <lineage>
        <taxon>Bacteria</taxon>
        <taxon>Pseudomonadati</taxon>
        <taxon>Pseudomonadota</taxon>
        <taxon>Gammaproteobacteria</taxon>
        <taxon>Alteromonadales</taxon>
        <taxon>Colwelliaceae</taxon>
        <taxon>Thalassomonas</taxon>
    </lineage>
</organism>
<reference evidence="1 2" key="1">
    <citation type="journal article" date="2015" name="Genome Announc.">
        <title>Draft Genome Sequences of Marine Isolates of Thalassomonas viridans and Thalassomonas actiniarum.</title>
        <authorList>
            <person name="Olonade I."/>
            <person name="van Zyl L.J."/>
            <person name="Trindade M."/>
        </authorList>
    </citation>
    <scope>NUCLEOTIDE SEQUENCE [LARGE SCALE GENOMIC DNA]</scope>
    <source>
        <strain evidence="1 2">A5K-106</strain>
    </source>
</reference>
<protein>
    <submittedName>
        <fullName evidence="1">Uncharacterized protein</fullName>
    </submittedName>
</protein>
<proteinExistence type="predicted"/>
<dbReference type="AlphaFoldDB" id="A0AAE9YU37"/>
<name>A0AAE9YU37_9GAMM</name>
<reference evidence="1 2" key="2">
    <citation type="journal article" date="2022" name="Mar. Drugs">
        <title>Bioassay-Guided Fractionation Leads to the Detection of Cholic Acid Generated by the Rare Thalassomonas sp.</title>
        <authorList>
            <person name="Pheiffer F."/>
            <person name="Schneider Y.K."/>
            <person name="Hansen E.H."/>
            <person name="Andersen J.H."/>
            <person name="Isaksson J."/>
            <person name="Busche T."/>
            <person name="R C."/>
            <person name="Kalinowski J."/>
            <person name="Zyl L.V."/>
            <person name="Trindade M."/>
        </authorList>
    </citation>
    <scope>NUCLEOTIDE SEQUENCE [LARGE SCALE GENOMIC DNA]</scope>
    <source>
        <strain evidence="1 2">A5K-106</strain>
    </source>
</reference>
<gene>
    <name evidence="1" type="ORF">SG35_002275</name>
</gene>
<dbReference type="KEGG" id="tact:SG35_002275"/>
<dbReference type="EMBL" id="CP059735">
    <property type="protein sequence ID" value="WDD99527.1"/>
    <property type="molecule type" value="Genomic_DNA"/>
</dbReference>
<evidence type="ECO:0000313" key="2">
    <source>
        <dbReference type="Proteomes" id="UP000032568"/>
    </source>
</evidence>
<dbReference type="Proteomes" id="UP000032568">
    <property type="component" value="Chromosome"/>
</dbReference>